<evidence type="ECO:0000256" key="1">
    <source>
        <dbReference type="ARBA" id="ARBA00004141"/>
    </source>
</evidence>
<organism evidence="7 8">
    <name type="scientific">Lactobacillus xujianguonis</name>
    <dbReference type="NCBI Taxonomy" id="2495899"/>
    <lineage>
        <taxon>Bacteria</taxon>
        <taxon>Bacillati</taxon>
        <taxon>Bacillota</taxon>
        <taxon>Bacilli</taxon>
        <taxon>Lactobacillales</taxon>
        <taxon>Lactobacillaceae</taxon>
        <taxon>Lactobacillus</taxon>
    </lineage>
</organism>
<keyword evidence="3 6" id="KW-0812">Transmembrane</keyword>
<comment type="similarity">
    <text evidence="2 6">Belongs to the BI1 family.</text>
</comment>
<feature type="transmembrane region" description="Helical" evidence="6">
    <location>
        <begin position="60"/>
        <end position="81"/>
    </location>
</feature>
<keyword evidence="5 6" id="KW-0472">Membrane</keyword>
<comment type="subcellular location">
    <subcellularLocation>
        <location evidence="1">Membrane</location>
        <topology evidence="1">Multi-pass membrane protein</topology>
    </subcellularLocation>
</comment>
<evidence type="ECO:0000256" key="3">
    <source>
        <dbReference type="ARBA" id="ARBA00022692"/>
    </source>
</evidence>
<feature type="transmembrane region" description="Helical" evidence="6">
    <location>
        <begin position="169"/>
        <end position="186"/>
    </location>
</feature>
<proteinExistence type="inferred from homology"/>
<evidence type="ECO:0000256" key="6">
    <source>
        <dbReference type="RuleBase" id="RU004379"/>
    </source>
</evidence>
<feature type="transmembrane region" description="Helical" evidence="6">
    <location>
        <begin position="114"/>
        <end position="133"/>
    </location>
</feature>
<dbReference type="RefSeq" id="WP_127796168.1">
    <property type="nucleotide sequence ID" value="NZ_ML136874.1"/>
</dbReference>
<evidence type="ECO:0000256" key="5">
    <source>
        <dbReference type="ARBA" id="ARBA00023136"/>
    </source>
</evidence>
<sequence length="237" mass="25679">MNNFSSSPERRQVQDVTVVNRFLAKTYGIMALAVLVSALTAFSATTVFKAAFVSLFSNPASSLILLFLPFVLSLVITFRATRNPSASFIMLMIMSVAYGLVFAVIATAYTGATIATAFVSAAAVFITMAVLGTSTKRDLTNMGSYAIAALIGLIVASVVNIFLKNPMVTYIFSYIGVIIFAILIAWNAQQMKNIYARFANENTELGLAVAGALQLYLDFVNVFLYFLQIFGMGGDRR</sequence>
<dbReference type="GO" id="GO:0005886">
    <property type="term" value="C:plasma membrane"/>
    <property type="evidence" value="ECO:0007669"/>
    <property type="project" value="TreeGrafter"/>
</dbReference>
<reference evidence="7 8" key="1">
    <citation type="submission" date="2018-12" db="EMBL/GenBank/DDBJ databases">
        <authorList>
            <person name="Meng J."/>
        </authorList>
    </citation>
    <scope>NUCLEOTIDE SEQUENCE [LARGE SCALE GENOMIC DNA]</scope>
    <source>
        <strain evidence="7 8">HT111-2</strain>
    </source>
</reference>
<dbReference type="AlphaFoldDB" id="A0A437SWR5"/>
<dbReference type="Proteomes" id="UP000288291">
    <property type="component" value="Unassembled WGS sequence"/>
</dbReference>
<dbReference type="CDD" id="cd10432">
    <property type="entry name" value="BI-1-like_bacterial"/>
    <property type="match status" value="1"/>
</dbReference>
<accession>A0A437SWR5</accession>
<evidence type="ECO:0000256" key="4">
    <source>
        <dbReference type="ARBA" id="ARBA00022989"/>
    </source>
</evidence>
<comment type="caution">
    <text evidence="7">The sequence shown here is derived from an EMBL/GenBank/DDBJ whole genome shotgun (WGS) entry which is preliminary data.</text>
</comment>
<evidence type="ECO:0000313" key="8">
    <source>
        <dbReference type="Proteomes" id="UP000288291"/>
    </source>
</evidence>
<feature type="transmembrane region" description="Helical" evidence="6">
    <location>
        <begin position="88"/>
        <end position="108"/>
    </location>
</feature>
<gene>
    <name evidence="7" type="ORF">EJK17_02685</name>
</gene>
<evidence type="ECO:0000313" key="7">
    <source>
        <dbReference type="EMBL" id="RVU71363.1"/>
    </source>
</evidence>
<feature type="transmembrane region" description="Helical" evidence="6">
    <location>
        <begin position="27"/>
        <end position="48"/>
    </location>
</feature>
<keyword evidence="4 6" id="KW-1133">Transmembrane helix</keyword>
<evidence type="ECO:0000256" key="2">
    <source>
        <dbReference type="ARBA" id="ARBA00010350"/>
    </source>
</evidence>
<keyword evidence="8" id="KW-1185">Reference proteome</keyword>
<name>A0A437SWR5_9LACO</name>
<dbReference type="InterPro" id="IPR006214">
    <property type="entry name" value="Bax_inhibitor_1-related"/>
</dbReference>
<feature type="transmembrane region" description="Helical" evidence="6">
    <location>
        <begin position="145"/>
        <end position="163"/>
    </location>
</feature>
<dbReference type="Pfam" id="PF01027">
    <property type="entry name" value="Bax1-I"/>
    <property type="match status" value="1"/>
</dbReference>
<feature type="transmembrane region" description="Helical" evidence="6">
    <location>
        <begin position="207"/>
        <end position="227"/>
    </location>
</feature>
<dbReference type="PANTHER" id="PTHR23291:SF50">
    <property type="entry name" value="PROTEIN LIFEGUARD 4"/>
    <property type="match status" value="1"/>
</dbReference>
<protein>
    <submittedName>
        <fullName evidence="7">Bax inhibitor-1/YccA family protein</fullName>
    </submittedName>
</protein>
<dbReference type="EMBL" id="RXIA01000005">
    <property type="protein sequence ID" value="RVU71363.1"/>
    <property type="molecule type" value="Genomic_DNA"/>
</dbReference>
<dbReference type="PANTHER" id="PTHR23291">
    <property type="entry name" value="BAX INHIBITOR-RELATED"/>
    <property type="match status" value="1"/>
</dbReference>